<dbReference type="Gene3D" id="1.10.150.240">
    <property type="entry name" value="Putative phosphatase, domain 2"/>
    <property type="match status" value="1"/>
</dbReference>
<proteinExistence type="predicted"/>
<dbReference type="InterPro" id="IPR006439">
    <property type="entry name" value="HAD-SF_hydro_IA"/>
</dbReference>
<keyword evidence="2" id="KW-1185">Reference proteome</keyword>
<dbReference type="InterPro" id="IPR023214">
    <property type="entry name" value="HAD_sf"/>
</dbReference>
<dbReference type="STRING" id="76021.BS329_13815"/>
<dbReference type="InterPro" id="IPR023198">
    <property type="entry name" value="PGP-like_dom2"/>
</dbReference>
<gene>
    <name evidence="1" type="ORF">BS329_13815</name>
</gene>
<name>A0A1R0KUY5_9PSEU</name>
<dbReference type="InterPro" id="IPR036412">
    <property type="entry name" value="HAD-like_sf"/>
</dbReference>
<dbReference type="SUPFAM" id="SSF56784">
    <property type="entry name" value="HAD-like"/>
    <property type="match status" value="1"/>
</dbReference>
<dbReference type="PRINTS" id="PR00413">
    <property type="entry name" value="HADHALOGNASE"/>
</dbReference>
<evidence type="ECO:0008006" key="3">
    <source>
        <dbReference type="Google" id="ProtNLM"/>
    </source>
</evidence>
<protein>
    <recommendedName>
        <fullName evidence="3">Haloacid dehalogenase</fullName>
    </recommendedName>
</protein>
<accession>A0A1R0KUY5</accession>
<dbReference type="PANTHER" id="PTHR43611:SF3">
    <property type="entry name" value="FLAVIN MONONUCLEOTIDE HYDROLASE 1, CHLOROPLATIC"/>
    <property type="match status" value="1"/>
</dbReference>
<dbReference type="PANTHER" id="PTHR43611">
    <property type="entry name" value="ALPHA-D-GLUCOSE 1-PHOSPHATE PHOSPHATASE"/>
    <property type="match status" value="1"/>
</dbReference>
<dbReference type="RefSeq" id="WP_076160429.1">
    <property type="nucleotide sequence ID" value="NZ_JBEZVB010000020.1"/>
</dbReference>
<dbReference type="AlphaFoldDB" id="A0A1R0KUY5"/>
<dbReference type="Gene3D" id="3.40.50.1000">
    <property type="entry name" value="HAD superfamily/HAD-like"/>
    <property type="match status" value="1"/>
</dbReference>
<dbReference type="CDD" id="cd02603">
    <property type="entry name" value="HAD_sEH-N_like"/>
    <property type="match status" value="1"/>
</dbReference>
<dbReference type="EMBL" id="MQUQ01000006">
    <property type="protein sequence ID" value="OLZ52396.1"/>
    <property type="molecule type" value="Genomic_DNA"/>
</dbReference>
<dbReference type="Pfam" id="PF00702">
    <property type="entry name" value="Hydrolase"/>
    <property type="match status" value="1"/>
</dbReference>
<evidence type="ECO:0000313" key="2">
    <source>
        <dbReference type="Proteomes" id="UP000187486"/>
    </source>
</evidence>
<dbReference type="Proteomes" id="UP000187486">
    <property type="component" value="Unassembled WGS sequence"/>
</dbReference>
<dbReference type="NCBIfam" id="TIGR01509">
    <property type="entry name" value="HAD-SF-IA-v3"/>
    <property type="match status" value="1"/>
</dbReference>
<dbReference type="OrthoDB" id="9795007at2"/>
<evidence type="ECO:0000313" key="1">
    <source>
        <dbReference type="EMBL" id="OLZ52396.1"/>
    </source>
</evidence>
<reference evidence="1 2" key="1">
    <citation type="submission" date="2016-01" db="EMBL/GenBank/DDBJ databases">
        <title>Amycolatopsis coloradensis genome sequencing and assembly.</title>
        <authorList>
            <person name="Mayilraj S."/>
        </authorList>
    </citation>
    <scope>NUCLEOTIDE SEQUENCE [LARGE SCALE GENOMIC DNA]</scope>
    <source>
        <strain evidence="1 2">DSM 44225</strain>
    </source>
</reference>
<comment type="caution">
    <text evidence="1">The sequence shown here is derived from an EMBL/GenBank/DDBJ whole genome shotgun (WGS) entry which is preliminary data.</text>
</comment>
<organism evidence="1 2">
    <name type="scientific">Amycolatopsis coloradensis</name>
    <dbReference type="NCBI Taxonomy" id="76021"/>
    <lineage>
        <taxon>Bacteria</taxon>
        <taxon>Bacillati</taxon>
        <taxon>Actinomycetota</taxon>
        <taxon>Actinomycetes</taxon>
        <taxon>Pseudonocardiales</taxon>
        <taxon>Pseudonocardiaceae</taxon>
        <taxon>Amycolatopsis</taxon>
    </lineage>
</organism>
<sequence length="217" mass="23871">MGKRISAVWTDFGGVLTPPLSHTMSKFCTTMKLDPAAVMDAVGKVTQTYGTTDMMEPLDTPLVTEAEWLAQVDAVLREDHGVSTHLTTLADIWFDGRETNHEWVRALREFSAAGLFVGLMSNMVPTWDAHWRRMVPVSELFDDVLLSFEVGCRKPDPAMFQLAARRAGVPAGECLLVDDLEHNCAGAREAGWHAVRFDDAAGALAEITPLITTRELA</sequence>